<dbReference type="InterPro" id="IPR036179">
    <property type="entry name" value="Ig-like_dom_sf"/>
</dbReference>
<keyword evidence="3" id="KW-0812">Transmembrane</keyword>
<sequence>MTSCFSQPEVGLHFLDEPKDTVGLKGKSLNILCRPRTTRQRDSFQVVWYHNNKLMDLKNDKRRTVFQNGTLHFSKLVHKKMGHTDQGEYRCVAVKENGALSSKPAFLRISTLPENFSHHPVNQVVEIGSNVELTCDIEFFPDIEIYWEKDNEKLIEDARKYTTISGPDVAGSILYIFNVISEDSGNYRCTAKNVLSNKERHSFYGLLTVIPQKEIPNIKPVTFLSAQHSYSSVPSNIREVREGGNVTLPCVTNHHSNYISGWSYVEQGRNVSRNSHNFTKVGHDVIHLKNVKRQQAGWLTCEAMNLSNKTSNQLRVHLNVLIPPEIQEKPESILFRTSKTVRFRCIAHGNPIPQIYWLKDGNVFNTTGRIKHRSSVNESEQVRISELIVASTVANDAGIYQCMVKNSVGSSWAATRLLLNATKPAPGAPEKVTCETVSSSQIKLTWDISNSSSDIKAFTIHYHLTDNGEEMQKVISSDSRSIQIDKLLPFSSYTFYLRLYMDSASEFSEKAICQTGEEVPTDAPEKKISYVSQNSVHISWSPLDKAKARGVVTKYKIQWRSTKSPSSSVVEVVGDVFNYTITGLMPGKKYDVRVLAATNKGFPVTDLPWETFEIPINFNSNIPSPPKITLQAVNSTGIEIKWRPDHEERTKVVGYKIFYRKQNDSKVGPFIVSADENEYVMAGLEPETWYEIMVLGFTETEDGEAGVGFVTTHSIFGNLNKVVPEFPSTPEPPSLLEADPISPVAINLTWSMPQSPSGFTNIKHYTVCFNAVRTGHHKNTSVSCIKSLENRISIVGLNPYTLYEFKVRSHDLNNKQSLFSSTMECHTLEGVPSQVTDISWKTINRTAVHVSWKEPRHINGILKGYTLSYTDNYNLPIEAWSEKVVPPPTCEIQLTELSSNVKYYFIVRASTNAGFGSYASPKQIFLSSKSSSRNKQTDHYIGIAAGLGIGIFCIIICTTCILCRRRCLKRQVSQEFEATSCRQGNGNVCQRDRECPAESRETEYFTFLSAQMEQPGSLEIGVRNLNSKGDYLNTSGNGIRMSLLNESKLASNGSGKINIYVNETSSFDPLVSEPRTFHNQPHAGSNRSVDHQISKFKRDHLNESRTPLLMRRRKWLTASPPNGSDTNDSEPEIGAKMQRTSFSFATTVDSGKSNYVGKETTQCSEDFDSRKESKAEFRLGDGVNNILENPEFRFSSSEVLNKNTNGNLHCNFIYGEFNDVNDTNDKEVVVYGMDCGNYKDSGMFHFATKEIIQES</sequence>
<evidence type="ECO:0000256" key="1">
    <source>
        <dbReference type="ARBA" id="ARBA00022737"/>
    </source>
</evidence>
<dbReference type="InterPro" id="IPR013151">
    <property type="entry name" value="Immunoglobulin_dom"/>
</dbReference>
<gene>
    <name evidence="6" type="ORF">RUM44_005126</name>
</gene>
<evidence type="ECO:0000313" key="6">
    <source>
        <dbReference type="EMBL" id="KAK6617538.1"/>
    </source>
</evidence>
<feature type="domain" description="Ig-like" evidence="4">
    <location>
        <begin position="216"/>
        <end position="317"/>
    </location>
</feature>
<feature type="domain" description="Fibronectin type-III" evidence="5">
    <location>
        <begin position="428"/>
        <end position="518"/>
    </location>
</feature>
<feature type="domain" description="Fibronectin type-III" evidence="5">
    <location>
        <begin position="520"/>
        <end position="617"/>
    </location>
</feature>
<keyword evidence="1" id="KW-0677">Repeat</keyword>
<feature type="domain" description="Fibronectin type-III" evidence="5">
    <location>
        <begin position="831"/>
        <end position="931"/>
    </location>
</feature>
<dbReference type="Pfam" id="PF00041">
    <property type="entry name" value="fn3"/>
    <property type="match status" value="5"/>
</dbReference>
<organism evidence="6 7">
    <name type="scientific">Polyplax serrata</name>
    <name type="common">Common mouse louse</name>
    <dbReference type="NCBI Taxonomy" id="468196"/>
    <lineage>
        <taxon>Eukaryota</taxon>
        <taxon>Metazoa</taxon>
        <taxon>Ecdysozoa</taxon>
        <taxon>Arthropoda</taxon>
        <taxon>Hexapoda</taxon>
        <taxon>Insecta</taxon>
        <taxon>Pterygota</taxon>
        <taxon>Neoptera</taxon>
        <taxon>Paraneoptera</taxon>
        <taxon>Psocodea</taxon>
        <taxon>Troctomorpha</taxon>
        <taxon>Phthiraptera</taxon>
        <taxon>Anoplura</taxon>
        <taxon>Polyplacidae</taxon>
        <taxon>Polyplax</taxon>
    </lineage>
</organism>
<reference evidence="6 7" key="1">
    <citation type="submission" date="2023-09" db="EMBL/GenBank/DDBJ databases">
        <title>Genomes of two closely related lineages of the louse Polyplax serrata with different host specificities.</title>
        <authorList>
            <person name="Martinu J."/>
            <person name="Tarabai H."/>
            <person name="Stefka J."/>
            <person name="Hypsa V."/>
        </authorList>
    </citation>
    <scope>NUCLEOTIDE SEQUENCE [LARGE SCALE GENOMIC DNA]</scope>
    <source>
        <strain evidence="6">98ZLc_SE</strain>
    </source>
</reference>
<name>A0ABR1AE49_POLSC</name>
<feature type="domain" description="Fibronectin type-III" evidence="5">
    <location>
        <begin position="622"/>
        <end position="717"/>
    </location>
</feature>
<comment type="caution">
    <text evidence="6">The sequence shown here is derived from an EMBL/GenBank/DDBJ whole genome shotgun (WGS) entry which is preliminary data.</text>
</comment>
<dbReference type="PANTHER" id="PTHR44170:SF54">
    <property type="entry name" value="FI24025P1"/>
    <property type="match status" value="1"/>
</dbReference>
<evidence type="ECO:0000259" key="5">
    <source>
        <dbReference type="PROSITE" id="PS50853"/>
    </source>
</evidence>
<keyword evidence="2" id="KW-1015">Disulfide bond</keyword>
<feature type="transmembrane region" description="Helical" evidence="3">
    <location>
        <begin position="940"/>
        <end position="963"/>
    </location>
</feature>
<feature type="domain" description="Ig-like" evidence="4">
    <location>
        <begin position="8"/>
        <end position="101"/>
    </location>
</feature>
<accession>A0ABR1AE49</accession>
<dbReference type="EMBL" id="JAWJWF010000051">
    <property type="protein sequence ID" value="KAK6617538.1"/>
    <property type="molecule type" value="Genomic_DNA"/>
</dbReference>
<dbReference type="InterPro" id="IPR036116">
    <property type="entry name" value="FN3_sf"/>
</dbReference>
<keyword evidence="3" id="KW-0472">Membrane</keyword>
<feature type="domain" description="Ig-like" evidence="4">
    <location>
        <begin position="104"/>
        <end position="202"/>
    </location>
</feature>
<dbReference type="InterPro" id="IPR003599">
    <property type="entry name" value="Ig_sub"/>
</dbReference>
<feature type="domain" description="Fibronectin type-III" evidence="5">
    <location>
        <begin position="732"/>
        <end position="830"/>
    </location>
</feature>
<keyword evidence="3" id="KW-1133">Transmembrane helix</keyword>
<evidence type="ECO:0000313" key="7">
    <source>
        <dbReference type="Proteomes" id="UP001359485"/>
    </source>
</evidence>
<dbReference type="InterPro" id="IPR007110">
    <property type="entry name" value="Ig-like_dom"/>
</dbReference>
<dbReference type="CDD" id="cd00096">
    <property type="entry name" value="Ig"/>
    <property type="match status" value="1"/>
</dbReference>
<dbReference type="Pfam" id="PF00047">
    <property type="entry name" value="ig"/>
    <property type="match status" value="1"/>
</dbReference>
<dbReference type="Gene3D" id="2.60.40.10">
    <property type="entry name" value="Immunoglobulins"/>
    <property type="match status" value="9"/>
</dbReference>
<protein>
    <submittedName>
        <fullName evidence="6">Uncharacterized protein</fullName>
    </submittedName>
</protein>
<dbReference type="SMART" id="SM00408">
    <property type="entry name" value="IGc2"/>
    <property type="match status" value="4"/>
</dbReference>
<feature type="domain" description="Ig-like" evidence="4">
    <location>
        <begin position="324"/>
        <end position="420"/>
    </location>
</feature>
<dbReference type="PROSITE" id="PS50853">
    <property type="entry name" value="FN3"/>
    <property type="match status" value="5"/>
</dbReference>
<dbReference type="PROSITE" id="PS50835">
    <property type="entry name" value="IG_LIKE"/>
    <property type="match status" value="4"/>
</dbReference>
<proteinExistence type="predicted"/>
<dbReference type="SUPFAM" id="SSF48726">
    <property type="entry name" value="Immunoglobulin"/>
    <property type="match status" value="4"/>
</dbReference>
<dbReference type="SMART" id="SM00060">
    <property type="entry name" value="FN3"/>
    <property type="match status" value="5"/>
</dbReference>
<dbReference type="Pfam" id="PF13927">
    <property type="entry name" value="Ig_3"/>
    <property type="match status" value="2"/>
</dbReference>
<dbReference type="CDD" id="cd00063">
    <property type="entry name" value="FN3"/>
    <property type="match status" value="5"/>
</dbReference>
<evidence type="ECO:0000256" key="2">
    <source>
        <dbReference type="ARBA" id="ARBA00023157"/>
    </source>
</evidence>
<dbReference type="SMART" id="SM00409">
    <property type="entry name" value="IG"/>
    <property type="match status" value="4"/>
</dbReference>
<dbReference type="InterPro" id="IPR003598">
    <property type="entry name" value="Ig_sub2"/>
</dbReference>
<keyword evidence="7" id="KW-1185">Reference proteome</keyword>
<dbReference type="SUPFAM" id="SSF49265">
    <property type="entry name" value="Fibronectin type III"/>
    <property type="match status" value="3"/>
</dbReference>
<dbReference type="Proteomes" id="UP001359485">
    <property type="component" value="Unassembled WGS sequence"/>
</dbReference>
<dbReference type="InterPro" id="IPR003961">
    <property type="entry name" value="FN3_dom"/>
</dbReference>
<dbReference type="InterPro" id="IPR013783">
    <property type="entry name" value="Ig-like_fold"/>
</dbReference>
<evidence type="ECO:0000256" key="3">
    <source>
        <dbReference type="SAM" id="Phobius"/>
    </source>
</evidence>
<evidence type="ECO:0000259" key="4">
    <source>
        <dbReference type="PROSITE" id="PS50835"/>
    </source>
</evidence>
<dbReference type="PANTHER" id="PTHR44170">
    <property type="entry name" value="PROTEIN SIDEKICK"/>
    <property type="match status" value="1"/>
</dbReference>